<protein>
    <submittedName>
        <fullName evidence="1">Uncharacterized protein</fullName>
    </submittedName>
</protein>
<dbReference type="STRING" id="1122209.SAMN02745752_00492"/>
<proteinExistence type="predicted"/>
<evidence type="ECO:0000313" key="1">
    <source>
        <dbReference type="EMBL" id="SFX08886.1"/>
    </source>
</evidence>
<reference evidence="1 2" key="1">
    <citation type="submission" date="2016-11" db="EMBL/GenBank/DDBJ databases">
        <authorList>
            <person name="Jaros S."/>
            <person name="Januszkiewicz K."/>
            <person name="Wedrychowicz H."/>
        </authorList>
    </citation>
    <scope>NUCLEOTIDE SEQUENCE [LARGE SCALE GENOMIC DNA]</scope>
    <source>
        <strain evidence="1 2">DSM 21637</strain>
    </source>
</reference>
<name>A0A1K1U7Q8_9GAMM</name>
<organism evidence="1 2">
    <name type="scientific">Marinospirillum alkaliphilum DSM 21637</name>
    <dbReference type="NCBI Taxonomy" id="1122209"/>
    <lineage>
        <taxon>Bacteria</taxon>
        <taxon>Pseudomonadati</taxon>
        <taxon>Pseudomonadota</taxon>
        <taxon>Gammaproteobacteria</taxon>
        <taxon>Oceanospirillales</taxon>
        <taxon>Oceanospirillaceae</taxon>
        <taxon>Marinospirillum</taxon>
    </lineage>
</organism>
<dbReference type="EMBL" id="FPJW01000001">
    <property type="protein sequence ID" value="SFX08886.1"/>
    <property type="molecule type" value="Genomic_DNA"/>
</dbReference>
<accession>A0A1K1U7Q8</accession>
<dbReference type="RefSeq" id="WP_072324707.1">
    <property type="nucleotide sequence ID" value="NZ_FPJW01000001.1"/>
</dbReference>
<sequence>MRVLVCGSRPGAKIYDAEYGFFVNGAISKAHLGKFKKIYQVVAKNAFIKASKSTKDYDVVWRSQVVLKNVSHIDHILFVGKGDFENFSSVYNDFGGQLDGLSFEDVQPESRNEKVKKVCSIDIPVGFFVSLKLLARFHFLPFYESLRYFFSGIANNDDCPGLFRPSNGVYALVEAIDRFGADFEYYLVGVGIHFYDYQYDVDGVAYKRKKALRPHLLADIAILQKLSKYNVFVDDVFVSDLCGLKLIKDDSDED</sequence>
<keyword evidence="2" id="KW-1185">Reference proteome</keyword>
<evidence type="ECO:0000313" key="2">
    <source>
        <dbReference type="Proteomes" id="UP000182350"/>
    </source>
</evidence>
<dbReference type="Proteomes" id="UP000182350">
    <property type="component" value="Unassembled WGS sequence"/>
</dbReference>
<dbReference type="OrthoDB" id="597321at2"/>
<gene>
    <name evidence="1" type="ORF">SAMN02745752_00492</name>
</gene>
<dbReference type="AlphaFoldDB" id="A0A1K1U7Q8"/>